<name>A0A644VRX7_9ZZZZ</name>
<comment type="caution">
    <text evidence="1">The sequence shown here is derived from an EMBL/GenBank/DDBJ whole genome shotgun (WGS) entry which is preliminary data.</text>
</comment>
<dbReference type="EMBL" id="VSSQ01000413">
    <property type="protein sequence ID" value="MPL94086.1"/>
    <property type="molecule type" value="Genomic_DNA"/>
</dbReference>
<dbReference type="AlphaFoldDB" id="A0A644VRX7"/>
<organism evidence="1">
    <name type="scientific">bioreactor metagenome</name>
    <dbReference type="NCBI Taxonomy" id="1076179"/>
    <lineage>
        <taxon>unclassified sequences</taxon>
        <taxon>metagenomes</taxon>
        <taxon>ecological metagenomes</taxon>
    </lineage>
</organism>
<dbReference type="InterPro" id="IPR023393">
    <property type="entry name" value="START-like_dom_sf"/>
</dbReference>
<accession>A0A644VRX7</accession>
<evidence type="ECO:0008006" key="2">
    <source>
        <dbReference type="Google" id="ProtNLM"/>
    </source>
</evidence>
<protein>
    <recommendedName>
        <fullName evidence="2">SRPBCC family protein</fullName>
    </recommendedName>
</protein>
<dbReference type="SUPFAM" id="SSF55961">
    <property type="entry name" value="Bet v1-like"/>
    <property type="match status" value="1"/>
</dbReference>
<evidence type="ECO:0000313" key="1">
    <source>
        <dbReference type="EMBL" id="MPL94086.1"/>
    </source>
</evidence>
<proteinExistence type="predicted"/>
<reference evidence="1" key="1">
    <citation type="submission" date="2019-08" db="EMBL/GenBank/DDBJ databases">
        <authorList>
            <person name="Kucharzyk K."/>
            <person name="Murdoch R.W."/>
            <person name="Higgins S."/>
            <person name="Loffler F."/>
        </authorList>
    </citation>
    <scope>NUCLEOTIDE SEQUENCE</scope>
</reference>
<gene>
    <name evidence="1" type="ORF">SDC9_40234</name>
</gene>
<dbReference type="Gene3D" id="3.30.530.20">
    <property type="match status" value="1"/>
</dbReference>
<sequence length="139" mass="15225">MGTSNATGRQIRVSRPASELFAIFSDLTNFTRGLPQDQLEKAGVVASSESIRGKMQGFELGIRIAEKIPFSVVKYESFGPSPVPFRIFVRIEDGGALQSLFNIELEAELGGMFKMMLGGKLQEAVNQLTDRLEAALNLK</sequence>